<gene>
    <name evidence="2" type="ORF">RHGRI_000879</name>
</gene>
<feature type="region of interest" description="Disordered" evidence="1">
    <location>
        <begin position="1"/>
        <end position="146"/>
    </location>
</feature>
<feature type="compositionally biased region" description="Polar residues" evidence="1">
    <location>
        <begin position="48"/>
        <end position="85"/>
    </location>
</feature>
<protein>
    <submittedName>
        <fullName evidence="2">Uncharacterized protein</fullName>
    </submittedName>
</protein>
<sequence length="146" mass="15883">MANVGFHGLRDESLTAAKGGSSASSFRHFETPGAIDDQTTHNKPDLLASTQTGIWNPVRSGSNHQNSINGRSTGGSQNQTAYTDNSRPHHNTTTEKRDPAATHHTQNNYYPPPTPTGSRDTRPGQKSGRRGTSPKKRRHKNGQKTN</sequence>
<accession>A0AAV6LJ91</accession>
<evidence type="ECO:0000256" key="1">
    <source>
        <dbReference type="SAM" id="MobiDB-lite"/>
    </source>
</evidence>
<name>A0AAV6LJ91_9ERIC</name>
<comment type="caution">
    <text evidence="2">The sequence shown here is derived from an EMBL/GenBank/DDBJ whole genome shotgun (WGS) entry which is preliminary data.</text>
</comment>
<feature type="compositionally biased region" description="Basic residues" evidence="1">
    <location>
        <begin position="127"/>
        <end position="146"/>
    </location>
</feature>
<reference evidence="2" key="1">
    <citation type="submission" date="2020-08" db="EMBL/GenBank/DDBJ databases">
        <title>Plant Genome Project.</title>
        <authorList>
            <person name="Zhang R.-G."/>
        </authorList>
    </citation>
    <scope>NUCLEOTIDE SEQUENCE</scope>
    <source>
        <strain evidence="2">WSP0</strain>
        <tissue evidence="2">Leaf</tissue>
    </source>
</reference>
<evidence type="ECO:0000313" key="2">
    <source>
        <dbReference type="EMBL" id="KAG5564826.1"/>
    </source>
</evidence>
<feature type="compositionally biased region" description="Basic and acidic residues" evidence="1">
    <location>
        <begin position="92"/>
        <end position="101"/>
    </location>
</feature>
<dbReference type="Proteomes" id="UP000823749">
    <property type="component" value="Chromosome 1"/>
</dbReference>
<dbReference type="EMBL" id="JACTNZ010000001">
    <property type="protein sequence ID" value="KAG5564826.1"/>
    <property type="molecule type" value="Genomic_DNA"/>
</dbReference>
<evidence type="ECO:0000313" key="3">
    <source>
        <dbReference type="Proteomes" id="UP000823749"/>
    </source>
</evidence>
<organism evidence="2 3">
    <name type="scientific">Rhododendron griersonianum</name>
    <dbReference type="NCBI Taxonomy" id="479676"/>
    <lineage>
        <taxon>Eukaryota</taxon>
        <taxon>Viridiplantae</taxon>
        <taxon>Streptophyta</taxon>
        <taxon>Embryophyta</taxon>
        <taxon>Tracheophyta</taxon>
        <taxon>Spermatophyta</taxon>
        <taxon>Magnoliopsida</taxon>
        <taxon>eudicotyledons</taxon>
        <taxon>Gunneridae</taxon>
        <taxon>Pentapetalae</taxon>
        <taxon>asterids</taxon>
        <taxon>Ericales</taxon>
        <taxon>Ericaceae</taxon>
        <taxon>Ericoideae</taxon>
        <taxon>Rhodoreae</taxon>
        <taxon>Rhododendron</taxon>
    </lineage>
</organism>
<proteinExistence type="predicted"/>
<keyword evidence="3" id="KW-1185">Reference proteome</keyword>
<dbReference type="AlphaFoldDB" id="A0AAV6LJ91"/>